<dbReference type="AlphaFoldDB" id="A0A8J3SSC9"/>
<dbReference type="EMBL" id="BOOK01000010">
    <property type="protein sequence ID" value="GIH99671.1"/>
    <property type="molecule type" value="Genomic_DNA"/>
</dbReference>
<protein>
    <submittedName>
        <fullName evidence="2">Uncharacterized protein</fullName>
    </submittedName>
</protein>
<proteinExistence type="predicted"/>
<sequence length="134" mass="14582">MTHPDRPAARARRSFWEKPPVWFRALGIPVALLVTLQMSDERGPLMGAFAGAVYGSLAISLLLWDRFVLWGREHPLLDALGFGPVMFIALAFVTSLSPAVCAAIAAGTTVPFVVLKHLQRRRTPRPGTAPAARP</sequence>
<dbReference type="RefSeq" id="WP_203874109.1">
    <property type="nucleotide sequence ID" value="NZ_BOOK01000010.1"/>
</dbReference>
<evidence type="ECO:0000313" key="2">
    <source>
        <dbReference type="EMBL" id="GIH99671.1"/>
    </source>
</evidence>
<keyword evidence="1" id="KW-0472">Membrane</keyword>
<keyword evidence="1" id="KW-1133">Transmembrane helix</keyword>
<evidence type="ECO:0000313" key="3">
    <source>
        <dbReference type="Proteomes" id="UP000634476"/>
    </source>
</evidence>
<feature type="transmembrane region" description="Helical" evidence="1">
    <location>
        <begin position="99"/>
        <end position="115"/>
    </location>
</feature>
<keyword evidence="3" id="KW-1185">Reference proteome</keyword>
<gene>
    <name evidence="2" type="ORF">Pta02_16800</name>
</gene>
<comment type="caution">
    <text evidence="2">The sequence shown here is derived from an EMBL/GenBank/DDBJ whole genome shotgun (WGS) entry which is preliminary data.</text>
</comment>
<keyword evidence="1" id="KW-0812">Transmembrane</keyword>
<organism evidence="2 3">
    <name type="scientific">Planobispora takensis</name>
    <dbReference type="NCBI Taxonomy" id="1367882"/>
    <lineage>
        <taxon>Bacteria</taxon>
        <taxon>Bacillati</taxon>
        <taxon>Actinomycetota</taxon>
        <taxon>Actinomycetes</taxon>
        <taxon>Streptosporangiales</taxon>
        <taxon>Streptosporangiaceae</taxon>
        <taxon>Planobispora</taxon>
    </lineage>
</organism>
<accession>A0A8J3SSC9</accession>
<feature type="transmembrane region" description="Helical" evidence="1">
    <location>
        <begin position="45"/>
        <end position="64"/>
    </location>
</feature>
<evidence type="ECO:0000256" key="1">
    <source>
        <dbReference type="SAM" id="Phobius"/>
    </source>
</evidence>
<name>A0A8J3SSC9_9ACTN</name>
<dbReference type="Proteomes" id="UP000634476">
    <property type="component" value="Unassembled WGS sequence"/>
</dbReference>
<reference evidence="2" key="1">
    <citation type="submission" date="2021-01" db="EMBL/GenBank/DDBJ databases">
        <title>Whole genome shotgun sequence of Planobispora takensis NBRC 109077.</title>
        <authorList>
            <person name="Komaki H."/>
            <person name="Tamura T."/>
        </authorList>
    </citation>
    <scope>NUCLEOTIDE SEQUENCE</scope>
    <source>
        <strain evidence="2">NBRC 109077</strain>
    </source>
</reference>